<evidence type="ECO:0000256" key="1">
    <source>
        <dbReference type="SAM" id="MobiDB-lite"/>
    </source>
</evidence>
<protein>
    <recommendedName>
        <fullName evidence="2">Anti-sigma factor NepR domain-containing protein</fullName>
    </recommendedName>
</protein>
<dbReference type="EMBL" id="CP016616">
    <property type="protein sequence ID" value="ANY80331.1"/>
    <property type="molecule type" value="Genomic_DNA"/>
</dbReference>
<evidence type="ECO:0000313" key="3">
    <source>
        <dbReference type="EMBL" id="ANY80331.1"/>
    </source>
</evidence>
<dbReference type="InterPro" id="IPR041649">
    <property type="entry name" value="NepR"/>
</dbReference>
<dbReference type="Pfam" id="PF18557">
    <property type="entry name" value="NepR"/>
    <property type="match status" value="1"/>
</dbReference>
<accession>A0A1B2EK37</accession>
<evidence type="ECO:0000259" key="2">
    <source>
        <dbReference type="Pfam" id="PF18557"/>
    </source>
</evidence>
<dbReference type="AlphaFoldDB" id="A0A1B2EK37"/>
<organism evidence="3">
    <name type="scientific">Microvirga ossetica</name>
    <dbReference type="NCBI Taxonomy" id="1882682"/>
    <lineage>
        <taxon>Bacteria</taxon>
        <taxon>Pseudomonadati</taxon>
        <taxon>Pseudomonadota</taxon>
        <taxon>Alphaproteobacteria</taxon>
        <taxon>Hyphomicrobiales</taxon>
        <taxon>Methylobacteriaceae</taxon>
        <taxon>Microvirga</taxon>
    </lineage>
</organism>
<feature type="region of interest" description="Disordered" evidence="1">
    <location>
        <begin position="1"/>
        <end position="22"/>
    </location>
</feature>
<reference evidence="3" key="1">
    <citation type="submission" date="2016-07" db="EMBL/GenBank/DDBJ databases">
        <title>Microvirga ossetica sp. nov. a new species of rhizobia isolated from root nodules of the legume species Vicia alpestris Steven originated from North Ossetia region in the Caucasus.</title>
        <authorList>
            <person name="Safronova V.I."/>
            <person name="Kuznetsova I.G."/>
            <person name="Sazanova A.L."/>
            <person name="Belimov A."/>
            <person name="Andronov E."/>
            <person name="Osledkin Y.S."/>
            <person name="Onishchuk O.P."/>
            <person name="Kurchak O.N."/>
            <person name="Shaposhnikov A.I."/>
            <person name="Willems A."/>
            <person name="Tikhonovich I.A."/>
        </authorList>
    </citation>
    <scope>NUCLEOTIDE SEQUENCE [LARGE SCALE GENOMIC DNA]</scope>
    <source>
        <strain evidence="3">V5/3M</strain>
    </source>
</reference>
<feature type="domain" description="Anti-sigma factor NepR" evidence="2">
    <location>
        <begin position="35"/>
        <end position="66"/>
    </location>
</feature>
<gene>
    <name evidence="3" type="ORF">BB934_20575</name>
</gene>
<dbReference type="RefSeq" id="WP_099511336.1">
    <property type="nucleotide sequence ID" value="NZ_CP016616.1"/>
</dbReference>
<name>A0A1B2EK37_9HYPH</name>
<dbReference type="OrthoDB" id="8021486at2"/>
<dbReference type="KEGG" id="moc:BB934_20575"/>
<sequence length="75" mass="8287">MPKRQHHPHAAGSHGNWSIGANNLTAAGRSELLKDLGQQLQHTYGAILTEPAPDRIKQLLEKLERSQRPDDEGSL</sequence>
<proteinExistence type="predicted"/>